<dbReference type="EMBL" id="PDNA01000231">
    <property type="protein sequence ID" value="PGH01877.1"/>
    <property type="molecule type" value="Genomic_DNA"/>
</dbReference>
<dbReference type="SMART" id="SM00248">
    <property type="entry name" value="ANK"/>
    <property type="match status" value="1"/>
</dbReference>
<keyword evidence="3" id="KW-1185">Reference proteome</keyword>
<dbReference type="Gene3D" id="1.25.40.20">
    <property type="entry name" value="Ankyrin repeat-containing domain"/>
    <property type="match status" value="1"/>
</dbReference>
<dbReference type="InterPro" id="IPR036770">
    <property type="entry name" value="Ankyrin_rpt-contain_sf"/>
</dbReference>
<evidence type="ECO:0000256" key="1">
    <source>
        <dbReference type="PROSITE-ProRule" id="PRU00023"/>
    </source>
</evidence>
<dbReference type="OrthoDB" id="3200163at2759"/>
<dbReference type="Pfam" id="PF13637">
    <property type="entry name" value="Ank_4"/>
    <property type="match status" value="1"/>
</dbReference>
<comment type="caution">
    <text evidence="2">The sequence shown here is derived from an EMBL/GenBank/DDBJ whole genome shotgun (WGS) entry which is preliminary data.</text>
</comment>
<gene>
    <name evidence="2" type="ORF">AJ80_08949</name>
</gene>
<dbReference type="Proteomes" id="UP000224634">
    <property type="component" value="Unassembled WGS sequence"/>
</dbReference>
<sequence length="502" mass="56756">MYQSIVDTPADIYSLLKDLKVLSSALADIASTAQQQGQGSLGFSGQTFVEAIEFEADSKLTRRWNAIKVAYKKDTLKGFRDQLEEAKSTLLVALHGYQSRSIQWHAEQEGQKLTRVTNDLLRLNIGQQNHHTLIKELSDRLVEAQVEISVNSALTRASMGDIKSQLTALEAKILGMAAQNMCGVPMLSLMDTLRDDIRRLENSGSSGTYSASQSLAHPIYHLPIKAYSHVYQALNERFFEYYSLPRSNDEMTATKEGTEAIDEDNDVRMESLNTVIFHPAVWLRRFGLKYGLQLTSAYVQKRWKYMFEPFRAVPYDALIFKFCTDRKLGAVRELLSRGEVSVRDTGPDGWTPLHCAVAGGNVELSKFLITSGAGKTACEYILAPPPALFVNCVPGIKPELIRLFEDQIDFLDSTSSGWTLFKNLFFDGRLSHYRLPEWLLLIHIYREDIIANIDPESVRHWTTKEVYDEDVDGDNILDHFESKSDTKIGTDYSPVSEQRRQS</sequence>
<accession>A0A2B7WZ81</accession>
<name>A0A2B7WZ81_POLH7</name>
<proteinExistence type="predicted"/>
<dbReference type="STRING" id="1447883.A0A2B7WZ81"/>
<dbReference type="PROSITE" id="PS50088">
    <property type="entry name" value="ANK_REPEAT"/>
    <property type="match status" value="1"/>
</dbReference>
<dbReference type="InterPro" id="IPR002110">
    <property type="entry name" value="Ankyrin_rpt"/>
</dbReference>
<protein>
    <submittedName>
        <fullName evidence="2">Uncharacterized protein</fullName>
    </submittedName>
</protein>
<reference evidence="2 3" key="1">
    <citation type="submission" date="2017-10" db="EMBL/GenBank/DDBJ databases">
        <title>Comparative genomics in systemic dimorphic fungi from Ajellomycetaceae.</title>
        <authorList>
            <person name="Munoz J.F."/>
            <person name="Mcewen J.G."/>
            <person name="Clay O.K."/>
            <person name="Cuomo C.A."/>
        </authorList>
    </citation>
    <scope>NUCLEOTIDE SEQUENCE [LARGE SCALE GENOMIC DNA]</scope>
    <source>
        <strain evidence="2 3">UAMH7299</strain>
    </source>
</reference>
<dbReference type="PROSITE" id="PS50297">
    <property type="entry name" value="ANK_REP_REGION"/>
    <property type="match status" value="1"/>
</dbReference>
<evidence type="ECO:0000313" key="2">
    <source>
        <dbReference type="EMBL" id="PGH01877.1"/>
    </source>
</evidence>
<dbReference type="AlphaFoldDB" id="A0A2B7WZ81"/>
<keyword evidence="1" id="KW-0040">ANK repeat</keyword>
<feature type="repeat" description="ANK" evidence="1">
    <location>
        <begin position="348"/>
        <end position="380"/>
    </location>
</feature>
<dbReference type="SUPFAM" id="SSF48403">
    <property type="entry name" value="Ankyrin repeat"/>
    <property type="match status" value="1"/>
</dbReference>
<evidence type="ECO:0000313" key="3">
    <source>
        <dbReference type="Proteomes" id="UP000224634"/>
    </source>
</evidence>
<organism evidence="2 3">
    <name type="scientific">Polytolypa hystricis (strain UAMH7299)</name>
    <dbReference type="NCBI Taxonomy" id="1447883"/>
    <lineage>
        <taxon>Eukaryota</taxon>
        <taxon>Fungi</taxon>
        <taxon>Dikarya</taxon>
        <taxon>Ascomycota</taxon>
        <taxon>Pezizomycotina</taxon>
        <taxon>Eurotiomycetes</taxon>
        <taxon>Eurotiomycetidae</taxon>
        <taxon>Onygenales</taxon>
        <taxon>Onygenales incertae sedis</taxon>
        <taxon>Polytolypa</taxon>
    </lineage>
</organism>